<dbReference type="EMBL" id="JAFNEN010000227">
    <property type="protein sequence ID" value="KAG8188883.1"/>
    <property type="molecule type" value="Genomic_DNA"/>
</dbReference>
<keyword evidence="2" id="KW-1185">Reference proteome</keyword>
<proteinExistence type="predicted"/>
<gene>
    <name evidence="1" type="ORF">JTE90_014943</name>
</gene>
<sequence>MISCLHGCWNVYNNKGSVRPRLTGESSAAIYRLPLSLVLMLPSVVFQLRHQLFVLRAIDREFGSLTSN</sequence>
<accession>A0AAV6UYG0</accession>
<dbReference type="AlphaFoldDB" id="A0AAV6UYG0"/>
<evidence type="ECO:0000313" key="2">
    <source>
        <dbReference type="Proteomes" id="UP000827092"/>
    </source>
</evidence>
<evidence type="ECO:0000313" key="1">
    <source>
        <dbReference type="EMBL" id="KAG8188883.1"/>
    </source>
</evidence>
<comment type="caution">
    <text evidence="1">The sequence shown here is derived from an EMBL/GenBank/DDBJ whole genome shotgun (WGS) entry which is preliminary data.</text>
</comment>
<name>A0AAV6UYG0_9ARAC</name>
<protein>
    <submittedName>
        <fullName evidence="1">Uncharacterized protein</fullName>
    </submittedName>
</protein>
<reference evidence="1 2" key="1">
    <citation type="journal article" date="2022" name="Nat. Ecol. Evol.">
        <title>A masculinizing supergene underlies an exaggerated male reproductive morph in a spider.</title>
        <authorList>
            <person name="Hendrickx F."/>
            <person name="De Corte Z."/>
            <person name="Sonet G."/>
            <person name="Van Belleghem S.M."/>
            <person name="Kostlbacher S."/>
            <person name="Vangestel C."/>
        </authorList>
    </citation>
    <scope>NUCLEOTIDE SEQUENCE [LARGE SCALE GENOMIC DNA]</scope>
    <source>
        <strain evidence="1">W744_W776</strain>
    </source>
</reference>
<organism evidence="1 2">
    <name type="scientific">Oedothorax gibbosus</name>
    <dbReference type="NCBI Taxonomy" id="931172"/>
    <lineage>
        <taxon>Eukaryota</taxon>
        <taxon>Metazoa</taxon>
        <taxon>Ecdysozoa</taxon>
        <taxon>Arthropoda</taxon>
        <taxon>Chelicerata</taxon>
        <taxon>Arachnida</taxon>
        <taxon>Araneae</taxon>
        <taxon>Araneomorphae</taxon>
        <taxon>Entelegynae</taxon>
        <taxon>Araneoidea</taxon>
        <taxon>Linyphiidae</taxon>
        <taxon>Erigoninae</taxon>
        <taxon>Oedothorax</taxon>
    </lineage>
</organism>
<dbReference type="Proteomes" id="UP000827092">
    <property type="component" value="Unassembled WGS sequence"/>
</dbReference>